<dbReference type="PROSITE" id="PS00028">
    <property type="entry name" value="ZINC_FINGER_C2H2_1"/>
    <property type="match status" value="1"/>
</dbReference>
<sequence length="162" mass="19033">MAEANVNSSEEEFYCFCYQCRLKFINSRLFFISISSDETKFTCVKCGITFALGLIVKKSDFDDYYPHCCEVCGMRFRTSNQLFHHSYHHSNNWPFKCYFCQKGFPFNCRYKRHLSPKTVQCCKCSESFLGNFCPARVFDENDEFKCEKCSNDNEPLDLTLTS</sequence>
<organism evidence="3 4">
    <name type="scientific">Trichonephila inaurata madagascariensis</name>
    <dbReference type="NCBI Taxonomy" id="2747483"/>
    <lineage>
        <taxon>Eukaryota</taxon>
        <taxon>Metazoa</taxon>
        <taxon>Ecdysozoa</taxon>
        <taxon>Arthropoda</taxon>
        <taxon>Chelicerata</taxon>
        <taxon>Arachnida</taxon>
        <taxon>Araneae</taxon>
        <taxon>Araneomorphae</taxon>
        <taxon>Entelegynae</taxon>
        <taxon>Araneoidea</taxon>
        <taxon>Nephilidae</taxon>
        <taxon>Trichonephila</taxon>
        <taxon>Trichonephila inaurata</taxon>
    </lineage>
</organism>
<dbReference type="InterPro" id="IPR036236">
    <property type="entry name" value="Znf_C2H2_sf"/>
</dbReference>
<dbReference type="EMBL" id="BMAV01013626">
    <property type="protein sequence ID" value="GFY61408.1"/>
    <property type="molecule type" value="Genomic_DNA"/>
</dbReference>
<keyword evidence="1" id="KW-0862">Zinc</keyword>
<dbReference type="Gene3D" id="3.30.160.60">
    <property type="entry name" value="Classic Zinc Finger"/>
    <property type="match status" value="1"/>
</dbReference>
<dbReference type="OrthoDB" id="654211at2759"/>
<evidence type="ECO:0000313" key="3">
    <source>
        <dbReference type="EMBL" id="GFY61408.1"/>
    </source>
</evidence>
<name>A0A8X6XYK5_9ARAC</name>
<comment type="caution">
    <text evidence="3">The sequence shown here is derived from an EMBL/GenBank/DDBJ whole genome shotgun (WGS) entry which is preliminary data.</text>
</comment>
<dbReference type="GO" id="GO:0008270">
    <property type="term" value="F:zinc ion binding"/>
    <property type="evidence" value="ECO:0007669"/>
    <property type="project" value="UniProtKB-KW"/>
</dbReference>
<dbReference type="InterPro" id="IPR013087">
    <property type="entry name" value="Znf_C2H2_type"/>
</dbReference>
<evidence type="ECO:0000259" key="2">
    <source>
        <dbReference type="PROSITE" id="PS50157"/>
    </source>
</evidence>
<reference evidence="3" key="1">
    <citation type="submission" date="2020-08" db="EMBL/GenBank/DDBJ databases">
        <title>Multicomponent nature underlies the extraordinary mechanical properties of spider dragline silk.</title>
        <authorList>
            <person name="Kono N."/>
            <person name="Nakamura H."/>
            <person name="Mori M."/>
            <person name="Yoshida Y."/>
            <person name="Ohtoshi R."/>
            <person name="Malay A.D."/>
            <person name="Moran D.A.P."/>
            <person name="Tomita M."/>
            <person name="Numata K."/>
            <person name="Arakawa K."/>
        </authorList>
    </citation>
    <scope>NUCLEOTIDE SEQUENCE</scope>
</reference>
<keyword evidence="1" id="KW-0479">Metal-binding</keyword>
<evidence type="ECO:0000256" key="1">
    <source>
        <dbReference type="PROSITE-ProRule" id="PRU00042"/>
    </source>
</evidence>
<dbReference type="Proteomes" id="UP000886998">
    <property type="component" value="Unassembled WGS sequence"/>
</dbReference>
<keyword evidence="1" id="KW-0863">Zinc-finger</keyword>
<dbReference type="SUPFAM" id="SSF57667">
    <property type="entry name" value="beta-beta-alpha zinc fingers"/>
    <property type="match status" value="1"/>
</dbReference>
<gene>
    <name evidence="3" type="ORF">TNIN_105821</name>
</gene>
<accession>A0A8X6XYK5</accession>
<evidence type="ECO:0000313" key="4">
    <source>
        <dbReference type="Proteomes" id="UP000886998"/>
    </source>
</evidence>
<dbReference type="AlphaFoldDB" id="A0A8X6XYK5"/>
<dbReference type="PROSITE" id="PS50157">
    <property type="entry name" value="ZINC_FINGER_C2H2_2"/>
    <property type="match status" value="1"/>
</dbReference>
<proteinExistence type="predicted"/>
<feature type="domain" description="C2H2-type" evidence="2">
    <location>
        <begin position="67"/>
        <end position="94"/>
    </location>
</feature>
<keyword evidence="4" id="KW-1185">Reference proteome</keyword>
<protein>
    <recommendedName>
        <fullName evidence="2">C2H2-type domain-containing protein</fullName>
    </recommendedName>
</protein>